<gene>
    <name evidence="1" type="ORF">P5673_011982</name>
</gene>
<comment type="caution">
    <text evidence="1">The sequence shown here is derived from an EMBL/GenBank/DDBJ whole genome shotgun (WGS) entry which is preliminary data.</text>
</comment>
<dbReference type="SUPFAM" id="SSF56672">
    <property type="entry name" value="DNA/RNA polymerases"/>
    <property type="match status" value="1"/>
</dbReference>
<dbReference type="PANTHER" id="PTHR37984:SF7">
    <property type="entry name" value="INTEGRASE CATALYTIC DOMAIN-CONTAINING PROTEIN"/>
    <property type="match status" value="1"/>
</dbReference>
<dbReference type="Gene3D" id="3.10.10.10">
    <property type="entry name" value="HIV Type 1 Reverse Transcriptase, subunit A, domain 1"/>
    <property type="match status" value="1"/>
</dbReference>
<dbReference type="Proteomes" id="UP001249851">
    <property type="component" value="Unassembled WGS sequence"/>
</dbReference>
<dbReference type="InterPro" id="IPR050951">
    <property type="entry name" value="Retrovirus_Pol_polyprotein"/>
</dbReference>
<evidence type="ECO:0000313" key="2">
    <source>
        <dbReference type="Proteomes" id="UP001249851"/>
    </source>
</evidence>
<name>A0AAD9QNR5_ACRCE</name>
<sequence length="194" mass="22241">MSKESLLRIYPGCFKEIGALPGTYKIPTREDAVPCKEALRSVQESQRELLRKELQRMQNIVIIENVNGPTDWVSSIVIVGKPNGDIRICQDQTLNWKAHVLDVKNKANRTLGCIKRNLHSCPERVQAQAYTSLVTPVLEYDLALEMAFNNGPRPQQLHDEHEQRIQISLINISRHWFFARIFEGELLVLGELQI</sequence>
<protein>
    <submittedName>
        <fullName evidence="1">Uncharacterized protein</fullName>
    </submittedName>
</protein>
<accession>A0AAD9QNR5</accession>
<dbReference type="InterPro" id="IPR043502">
    <property type="entry name" value="DNA/RNA_pol_sf"/>
</dbReference>
<dbReference type="AlphaFoldDB" id="A0AAD9QNR5"/>
<reference evidence="1" key="2">
    <citation type="journal article" date="2023" name="Science">
        <title>Genomic signatures of disease resistance in endangered staghorn corals.</title>
        <authorList>
            <person name="Vollmer S.V."/>
            <person name="Selwyn J.D."/>
            <person name="Despard B.A."/>
            <person name="Roesel C.L."/>
        </authorList>
    </citation>
    <scope>NUCLEOTIDE SEQUENCE</scope>
    <source>
        <strain evidence="1">K2</strain>
    </source>
</reference>
<proteinExistence type="predicted"/>
<dbReference type="EMBL" id="JARQWQ010000022">
    <property type="protein sequence ID" value="KAK2564534.1"/>
    <property type="molecule type" value="Genomic_DNA"/>
</dbReference>
<keyword evidence="2" id="KW-1185">Reference proteome</keyword>
<dbReference type="PANTHER" id="PTHR37984">
    <property type="entry name" value="PROTEIN CBG26694"/>
    <property type="match status" value="1"/>
</dbReference>
<organism evidence="1 2">
    <name type="scientific">Acropora cervicornis</name>
    <name type="common">Staghorn coral</name>
    <dbReference type="NCBI Taxonomy" id="6130"/>
    <lineage>
        <taxon>Eukaryota</taxon>
        <taxon>Metazoa</taxon>
        <taxon>Cnidaria</taxon>
        <taxon>Anthozoa</taxon>
        <taxon>Hexacorallia</taxon>
        <taxon>Scleractinia</taxon>
        <taxon>Astrocoeniina</taxon>
        <taxon>Acroporidae</taxon>
        <taxon>Acropora</taxon>
    </lineage>
</organism>
<evidence type="ECO:0000313" key="1">
    <source>
        <dbReference type="EMBL" id="KAK2564534.1"/>
    </source>
</evidence>
<reference evidence="1" key="1">
    <citation type="journal article" date="2023" name="G3 (Bethesda)">
        <title>Whole genome assembly and annotation of the endangered Caribbean coral Acropora cervicornis.</title>
        <authorList>
            <person name="Selwyn J.D."/>
            <person name="Vollmer S.V."/>
        </authorList>
    </citation>
    <scope>NUCLEOTIDE SEQUENCE</scope>
    <source>
        <strain evidence="1">K2</strain>
    </source>
</reference>